<gene>
    <name evidence="1" type="ORF">JL09_g6133</name>
</gene>
<name>A0A099NPH8_PICKU</name>
<protein>
    <submittedName>
        <fullName evidence="1">Uncharacterized protein</fullName>
    </submittedName>
</protein>
<organism evidence="1 2">
    <name type="scientific">Pichia kudriavzevii</name>
    <name type="common">Yeast</name>
    <name type="synonym">Issatchenkia orientalis</name>
    <dbReference type="NCBI Taxonomy" id="4909"/>
    <lineage>
        <taxon>Eukaryota</taxon>
        <taxon>Fungi</taxon>
        <taxon>Dikarya</taxon>
        <taxon>Ascomycota</taxon>
        <taxon>Saccharomycotina</taxon>
        <taxon>Pichiomycetes</taxon>
        <taxon>Pichiales</taxon>
        <taxon>Pichiaceae</taxon>
        <taxon>Pichia</taxon>
    </lineage>
</organism>
<dbReference type="Proteomes" id="UP000029867">
    <property type="component" value="Unassembled WGS sequence"/>
</dbReference>
<accession>A0A099NPH8</accession>
<dbReference type="AlphaFoldDB" id="A0A099NPH8"/>
<reference evidence="2" key="1">
    <citation type="journal article" date="2014" name="Microb. Cell Fact.">
        <title>Exploiting Issatchenkia orientalis SD108 for succinic acid production.</title>
        <authorList>
            <person name="Xiao H."/>
            <person name="Shao Z."/>
            <person name="Jiang Y."/>
            <person name="Dole S."/>
            <person name="Zhao H."/>
        </authorList>
    </citation>
    <scope>NUCLEOTIDE SEQUENCE [LARGE SCALE GENOMIC DNA]</scope>
    <source>
        <strain evidence="2">SD108</strain>
    </source>
</reference>
<evidence type="ECO:0000313" key="1">
    <source>
        <dbReference type="EMBL" id="KGK34718.1"/>
    </source>
</evidence>
<proteinExistence type="predicted"/>
<comment type="caution">
    <text evidence="1">The sequence shown here is derived from an EMBL/GenBank/DDBJ whole genome shotgun (WGS) entry which is preliminary data.</text>
</comment>
<dbReference type="HOGENOM" id="CLU_3419434_0_0_1"/>
<evidence type="ECO:0000313" key="2">
    <source>
        <dbReference type="Proteomes" id="UP000029867"/>
    </source>
</evidence>
<dbReference type="EMBL" id="JQFK01001355">
    <property type="protein sequence ID" value="KGK34718.1"/>
    <property type="molecule type" value="Genomic_DNA"/>
</dbReference>
<sequence>MIELVRLTSQQQYLKKNEISSIFYV</sequence>